<dbReference type="EMBL" id="NPBQ01000099">
    <property type="protein sequence ID" value="PAD82050.1"/>
    <property type="molecule type" value="Genomic_DNA"/>
</dbReference>
<dbReference type="KEGG" id="bcir:C2I06_07925"/>
<sequence>MYRFSMEKENWILRFTPNIVLEEDSKEAIVKSILQLGSVLPSFSHGESFVIMVKKIGLIVFNVEKIPSLILTVSNIIEKENWYIQTDSKIRKYFM</sequence>
<comment type="caution">
    <text evidence="1">The sequence shown here is derived from an EMBL/GenBank/DDBJ whole genome shotgun (WGS) entry which is preliminary data.</text>
</comment>
<organism evidence="1 2">
    <name type="scientific">Niallia circulans</name>
    <name type="common">Bacillus circulans</name>
    <dbReference type="NCBI Taxonomy" id="1397"/>
    <lineage>
        <taxon>Bacteria</taxon>
        <taxon>Bacillati</taxon>
        <taxon>Bacillota</taxon>
        <taxon>Bacilli</taxon>
        <taxon>Bacillales</taxon>
        <taxon>Bacillaceae</taxon>
        <taxon>Niallia</taxon>
    </lineage>
</organism>
<protein>
    <submittedName>
        <fullName evidence="1">Uncharacterized protein</fullName>
    </submittedName>
</protein>
<evidence type="ECO:0000313" key="1">
    <source>
        <dbReference type="EMBL" id="PAD82050.1"/>
    </source>
</evidence>
<gene>
    <name evidence="1" type="ORF">CHH57_16725</name>
</gene>
<reference evidence="1 2" key="1">
    <citation type="submission" date="2017-07" db="EMBL/GenBank/DDBJ databases">
        <title>Isolation and whole genome analysis of endospore-forming bacteria from heroin.</title>
        <authorList>
            <person name="Kalinowski J."/>
            <person name="Ahrens B."/>
            <person name="Al-Dilaimi A."/>
            <person name="Winkler A."/>
            <person name="Wibberg D."/>
            <person name="Schleenbecker U."/>
            <person name="Ruckert C."/>
            <person name="Wolfel R."/>
            <person name="Grass G."/>
        </authorList>
    </citation>
    <scope>NUCLEOTIDE SEQUENCE [LARGE SCALE GENOMIC DNA]</scope>
    <source>
        <strain evidence="1 2">7521-2</strain>
    </source>
</reference>
<proteinExistence type="predicted"/>
<evidence type="ECO:0000313" key="2">
    <source>
        <dbReference type="Proteomes" id="UP000216961"/>
    </source>
</evidence>
<dbReference type="Proteomes" id="UP000216961">
    <property type="component" value="Unassembled WGS sequence"/>
</dbReference>
<name>A0A268F9K4_NIACI</name>
<accession>A0A268F9K4</accession>
<dbReference type="AlphaFoldDB" id="A0A268F9K4"/>
<dbReference type="RefSeq" id="WP_095331957.1">
    <property type="nucleotide sequence ID" value="NZ_CP026031.1"/>
</dbReference>